<name>A0A1I8BUR6_MELHA</name>
<dbReference type="WBParaSite" id="MhA1_Contig622.frz3.gene12">
    <property type="protein sequence ID" value="MhA1_Contig622.frz3.gene12"/>
    <property type="gene ID" value="MhA1_Contig622.frz3.gene12"/>
</dbReference>
<organism evidence="3 4">
    <name type="scientific">Meloidogyne hapla</name>
    <name type="common">Root-knot nematode worm</name>
    <dbReference type="NCBI Taxonomy" id="6305"/>
    <lineage>
        <taxon>Eukaryota</taxon>
        <taxon>Metazoa</taxon>
        <taxon>Ecdysozoa</taxon>
        <taxon>Nematoda</taxon>
        <taxon>Chromadorea</taxon>
        <taxon>Rhabditida</taxon>
        <taxon>Tylenchina</taxon>
        <taxon>Tylenchomorpha</taxon>
        <taxon>Tylenchoidea</taxon>
        <taxon>Meloidogynidae</taxon>
        <taxon>Meloidogyninae</taxon>
        <taxon>Meloidogyne</taxon>
    </lineage>
</organism>
<reference evidence="4" key="1">
    <citation type="submission" date="2016-11" db="UniProtKB">
        <authorList>
            <consortium name="WormBaseParasite"/>
        </authorList>
    </citation>
    <scope>IDENTIFICATION</scope>
</reference>
<evidence type="ECO:0000256" key="2">
    <source>
        <dbReference type="SAM" id="SignalP"/>
    </source>
</evidence>
<feature type="signal peptide" evidence="2">
    <location>
        <begin position="1"/>
        <end position="20"/>
    </location>
</feature>
<dbReference type="AlphaFoldDB" id="A0A1I8BUR6"/>
<keyword evidence="3" id="KW-1185">Reference proteome</keyword>
<feature type="chain" id="PRO_5009316187" evidence="2">
    <location>
        <begin position="21"/>
        <end position="196"/>
    </location>
</feature>
<sequence length="196" mass="22729">MKSFLLFLLIFCLSNELANGARLNKRKKGGNQNMEDASSSRRKENSPAVQHKPPARNFPQLEFSLVEITVLTHIMLNLKIEDFTNNPDKDLLGFLRVLGNSYLFSIPPYTATLNKLENVIEYYKNEQEKIYNLEQQHIYENSDANKKREIIKKRLTEIGKTMIAEKFKEKLKVFVKIPKGIVKTDDVINHVMTKTK</sequence>
<proteinExistence type="predicted"/>
<evidence type="ECO:0000313" key="3">
    <source>
        <dbReference type="Proteomes" id="UP000095281"/>
    </source>
</evidence>
<evidence type="ECO:0000256" key="1">
    <source>
        <dbReference type="SAM" id="MobiDB-lite"/>
    </source>
</evidence>
<protein>
    <submittedName>
        <fullName evidence="4">DUF148 domain-containing protein</fullName>
    </submittedName>
</protein>
<accession>A0A1I8BUR6</accession>
<feature type="region of interest" description="Disordered" evidence="1">
    <location>
        <begin position="24"/>
        <end position="55"/>
    </location>
</feature>
<dbReference type="Proteomes" id="UP000095281">
    <property type="component" value="Unplaced"/>
</dbReference>
<keyword evidence="2" id="KW-0732">Signal</keyword>
<evidence type="ECO:0000313" key="4">
    <source>
        <dbReference type="WBParaSite" id="MhA1_Contig622.frz3.gene12"/>
    </source>
</evidence>